<dbReference type="InterPro" id="IPR036388">
    <property type="entry name" value="WH-like_DNA-bd_sf"/>
</dbReference>
<feature type="domain" description="HTH luxR-type" evidence="3">
    <location>
        <begin position="860"/>
        <end position="917"/>
    </location>
</feature>
<feature type="transmembrane region" description="Helical" evidence="2">
    <location>
        <begin position="720"/>
        <end position="741"/>
    </location>
</feature>
<keyword evidence="2" id="KW-1133">Transmembrane helix</keyword>
<evidence type="ECO:0000313" key="4">
    <source>
        <dbReference type="EMBL" id="MBO0354042.1"/>
    </source>
</evidence>
<organism evidence="4 5">
    <name type="scientific">Flagellimonas aurea</name>
    <dbReference type="NCBI Taxonomy" id="2915619"/>
    <lineage>
        <taxon>Bacteria</taxon>
        <taxon>Pseudomonadati</taxon>
        <taxon>Bacteroidota</taxon>
        <taxon>Flavobacteriia</taxon>
        <taxon>Flavobacteriales</taxon>
        <taxon>Flavobacteriaceae</taxon>
        <taxon>Flagellimonas</taxon>
    </lineage>
</organism>
<keyword evidence="2" id="KW-0472">Membrane</keyword>
<dbReference type="SMART" id="SM00421">
    <property type="entry name" value="HTH_LUXR"/>
    <property type="match status" value="1"/>
</dbReference>
<dbReference type="InterPro" id="IPR011123">
    <property type="entry name" value="Y_Y_Y"/>
</dbReference>
<dbReference type="InterPro" id="IPR015943">
    <property type="entry name" value="WD40/YVTN_repeat-like_dom_sf"/>
</dbReference>
<protein>
    <submittedName>
        <fullName evidence="4">Two component regulator three Y domain-containing protein</fullName>
    </submittedName>
</protein>
<name>A0ABS3G651_9FLAO</name>
<dbReference type="Gene3D" id="2.130.10.10">
    <property type="entry name" value="YVTN repeat-like/Quinoprotein amine dehydrogenase"/>
    <property type="match status" value="1"/>
</dbReference>
<sequence>MPIIFRVISTMFLLGCVSVNGQQLLPPIQNYQLLDYKGGTKNWDVSVNENGELFVANNKGLLHYNGEQWTLNKLPNNTIIRSVKSIGDRVYTGSYEEFGYWTKNEFGELGYTSLTHLIKDHTFTSEEFWEIFPASDGRVMFRSFSAIYSYSGDKITVVDPPFVVSDLIEFNGKLIVAGGSVGLFEVQGDSYEPLLNQDLLVGKTINDIAIFEGNLLVGTKLSGCFLYDGKKLLPWQTSINEELKEHQLNKITLLGENLLGFGTIKNGMYLYNSDSGKYRILNRESGLQNNTVLSSLLYKDLLWLGLDNGIARLRLNNPITYFTDYTGLLGMVYDIAWYNGKLFLGSNTGVFYFEGSELKFVNGSQGHVWDLDVIEGDLLCGHTRGTFKVSENSFELMSEIAGGYQMIKVPDRGSTYVQGTYNGLAMFTKHDDGTWEVVKIEGMDEPVKQLCFETPNILWTAHPYKGFSRIHFNEAQYNKVDRIQRFNQKGAPSEYNVKLYNIKNHIVLNSEGNWYAYNPIGDKIEKFEEFKDYKNKELLFFDQEYFWFVDDDEQKAIIYTDLKGDSLMLTDLPLRKRLAPDSQNLVKVNDSTSYITLIDGFAKINAPGLKGISGQEELPVPSLIVLKDQESKHSIKGNSIEIPFRHSQSITIEVASPEYIYPHYYYRLEGPKEYSQYVESGAINFQNLPYGEYTFKIATSGMDNTISEYKQLNFTIFPPWYFSWWSLFLYLALAVLAIYLVRRYNRRKLERKHRELEERLHHEQQERMAKMEKEELAKEVKQKQNELASTTLNIARKNEMILELKNMLVMNKDKFSNSQRYRTFIKKLNSSIEDTEDWRRFEVNFKELHQDFFERLLKSYPSLTPKDLKLCAYLKMNLSTKEIAPLMGITVRGVEIHRYRLRKKLDMDSSDNLSNFLITF</sequence>
<keyword evidence="5" id="KW-1185">Reference proteome</keyword>
<reference evidence="4 5" key="1">
    <citation type="submission" date="2021-03" db="EMBL/GenBank/DDBJ databases">
        <title>Muricauda lutimaris sp. nov. and Muricauda ruestringensis sp. nov, two marine members of the Flavobacteriaceae isolated from deep sea sediments of Western Pacific.</title>
        <authorList>
            <person name="Zhao S."/>
            <person name="Liu R."/>
        </authorList>
    </citation>
    <scope>NUCLEOTIDE SEQUENCE [LARGE SCALE GENOMIC DNA]</scope>
    <source>
        <strain evidence="4 5">BC31-1-A7</strain>
    </source>
</reference>
<dbReference type="SUPFAM" id="SSF101898">
    <property type="entry name" value="NHL repeat"/>
    <property type="match status" value="1"/>
</dbReference>
<dbReference type="SUPFAM" id="SSF46894">
    <property type="entry name" value="C-terminal effector domain of the bipartite response regulators"/>
    <property type="match status" value="1"/>
</dbReference>
<accession>A0ABS3G651</accession>
<comment type="caution">
    <text evidence="4">The sequence shown here is derived from an EMBL/GenBank/DDBJ whole genome shotgun (WGS) entry which is preliminary data.</text>
</comment>
<dbReference type="Gene3D" id="2.60.40.10">
    <property type="entry name" value="Immunoglobulins"/>
    <property type="match status" value="1"/>
</dbReference>
<dbReference type="Gene3D" id="1.10.10.10">
    <property type="entry name" value="Winged helix-like DNA-binding domain superfamily/Winged helix DNA-binding domain"/>
    <property type="match status" value="1"/>
</dbReference>
<dbReference type="InterPro" id="IPR000792">
    <property type="entry name" value="Tscrpt_reg_LuxR_C"/>
</dbReference>
<dbReference type="RefSeq" id="WP_207032869.1">
    <property type="nucleotide sequence ID" value="NZ_JAFLNL010000004.1"/>
</dbReference>
<gene>
    <name evidence="4" type="ORF">J0656_08445</name>
</gene>
<dbReference type="InterPro" id="IPR013783">
    <property type="entry name" value="Ig-like_fold"/>
</dbReference>
<dbReference type="Proteomes" id="UP000664044">
    <property type="component" value="Unassembled WGS sequence"/>
</dbReference>
<dbReference type="InterPro" id="IPR016032">
    <property type="entry name" value="Sig_transdc_resp-reg_C-effctor"/>
</dbReference>
<keyword evidence="1" id="KW-0175">Coiled coil</keyword>
<evidence type="ECO:0000259" key="3">
    <source>
        <dbReference type="SMART" id="SM00421"/>
    </source>
</evidence>
<dbReference type="Pfam" id="PF07495">
    <property type="entry name" value="Y_Y_Y"/>
    <property type="match status" value="1"/>
</dbReference>
<feature type="coiled-coil region" evidence="1">
    <location>
        <begin position="746"/>
        <end position="793"/>
    </location>
</feature>
<evidence type="ECO:0000256" key="1">
    <source>
        <dbReference type="SAM" id="Coils"/>
    </source>
</evidence>
<proteinExistence type="predicted"/>
<dbReference type="EMBL" id="JAFLNL010000004">
    <property type="protein sequence ID" value="MBO0354042.1"/>
    <property type="molecule type" value="Genomic_DNA"/>
</dbReference>
<evidence type="ECO:0000313" key="5">
    <source>
        <dbReference type="Proteomes" id="UP000664044"/>
    </source>
</evidence>
<evidence type="ECO:0000256" key="2">
    <source>
        <dbReference type="SAM" id="Phobius"/>
    </source>
</evidence>
<keyword evidence="2" id="KW-0812">Transmembrane</keyword>